<keyword evidence="1" id="KW-1185">Reference proteome</keyword>
<reference evidence="2" key="1">
    <citation type="submission" date="2017-02" db="UniProtKB">
        <authorList>
            <consortium name="WormBaseParasite"/>
        </authorList>
    </citation>
    <scope>IDENTIFICATION</scope>
</reference>
<name>A0A0M3HF66_ASCLU</name>
<accession>A0A0M3HF66</accession>
<dbReference type="Proteomes" id="UP000036681">
    <property type="component" value="Unplaced"/>
</dbReference>
<organism evidence="1 2">
    <name type="scientific">Ascaris lumbricoides</name>
    <name type="common">Giant roundworm</name>
    <dbReference type="NCBI Taxonomy" id="6252"/>
    <lineage>
        <taxon>Eukaryota</taxon>
        <taxon>Metazoa</taxon>
        <taxon>Ecdysozoa</taxon>
        <taxon>Nematoda</taxon>
        <taxon>Chromadorea</taxon>
        <taxon>Rhabditida</taxon>
        <taxon>Spirurina</taxon>
        <taxon>Ascaridomorpha</taxon>
        <taxon>Ascaridoidea</taxon>
        <taxon>Ascarididae</taxon>
        <taxon>Ascaris</taxon>
    </lineage>
</organism>
<protein>
    <submittedName>
        <fullName evidence="2">Rho-GAP domain-containing protein</fullName>
    </submittedName>
</protein>
<dbReference type="AlphaFoldDB" id="A0A0M3HF66"/>
<evidence type="ECO:0000313" key="2">
    <source>
        <dbReference type="WBParaSite" id="ALUE_0000016101-mRNA-1"/>
    </source>
</evidence>
<sequence>MAWVVANVLVAHRDLMSASLAYLPSSFPMFRQDPLHDEVFVRQLYVLYVESTLRSHSLEYSLPVLQLRLTI</sequence>
<evidence type="ECO:0000313" key="1">
    <source>
        <dbReference type="Proteomes" id="UP000036681"/>
    </source>
</evidence>
<proteinExistence type="predicted"/>
<dbReference type="WBParaSite" id="ALUE_0000016101-mRNA-1">
    <property type="protein sequence ID" value="ALUE_0000016101-mRNA-1"/>
    <property type="gene ID" value="ALUE_0000016101"/>
</dbReference>